<comment type="caution">
    <text evidence="8">The sequence shown here is derived from an EMBL/GenBank/DDBJ whole genome shotgun (WGS) entry which is preliminary data.</text>
</comment>
<dbReference type="HOGENOM" id="CLU_061239_0_0_1"/>
<evidence type="ECO:0000256" key="1">
    <source>
        <dbReference type="ARBA" id="ARBA00004613"/>
    </source>
</evidence>
<gene>
    <name evidence="8" type="ORF">CFIO01_06631</name>
</gene>
<dbReference type="GO" id="GO:0030145">
    <property type="term" value="F:manganese ion binding"/>
    <property type="evidence" value="ECO:0007669"/>
    <property type="project" value="InterPro"/>
</dbReference>
<organism evidence="8 9">
    <name type="scientific">Colletotrichum fioriniae PJ7</name>
    <dbReference type="NCBI Taxonomy" id="1445577"/>
    <lineage>
        <taxon>Eukaryota</taxon>
        <taxon>Fungi</taxon>
        <taxon>Dikarya</taxon>
        <taxon>Ascomycota</taxon>
        <taxon>Pezizomycotina</taxon>
        <taxon>Sordariomycetes</taxon>
        <taxon>Hypocreomycetidae</taxon>
        <taxon>Glomerellales</taxon>
        <taxon>Glomerellaceae</taxon>
        <taxon>Colletotrichum</taxon>
        <taxon>Colletotrichum acutatum species complex</taxon>
    </lineage>
</organism>
<comment type="subcellular location">
    <subcellularLocation>
        <location evidence="1">Secreted</location>
    </subcellularLocation>
</comment>
<feature type="domain" description="Cupin type-1" evidence="7">
    <location>
        <begin position="49"/>
        <end position="193"/>
    </location>
</feature>
<dbReference type="Gene3D" id="2.60.120.10">
    <property type="entry name" value="Jelly Rolls"/>
    <property type="match status" value="1"/>
</dbReference>
<dbReference type="InterPro" id="IPR014710">
    <property type="entry name" value="RmlC-like_jellyroll"/>
</dbReference>
<feature type="chain" id="PRO_5001455763" evidence="6">
    <location>
        <begin position="18"/>
        <end position="224"/>
    </location>
</feature>
<dbReference type="STRING" id="1445577.A0A010REQ2"/>
<dbReference type="GO" id="GO:0005576">
    <property type="term" value="C:extracellular region"/>
    <property type="evidence" value="ECO:0007669"/>
    <property type="project" value="UniProtKB-SubCell"/>
</dbReference>
<evidence type="ECO:0000256" key="3">
    <source>
        <dbReference type="ARBA" id="ARBA00022525"/>
    </source>
</evidence>
<dbReference type="CDD" id="cd02241">
    <property type="entry name" value="cupin_OxOx"/>
    <property type="match status" value="1"/>
</dbReference>
<evidence type="ECO:0000259" key="7">
    <source>
        <dbReference type="SMART" id="SM00835"/>
    </source>
</evidence>
<evidence type="ECO:0000256" key="5">
    <source>
        <dbReference type="ARBA" id="ARBA00023211"/>
    </source>
</evidence>
<dbReference type="EMBL" id="JARH01000861">
    <property type="protein sequence ID" value="EXF76254.1"/>
    <property type="molecule type" value="Genomic_DNA"/>
</dbReference>
<feature type="signal peptide" evidence="6">
    <location>
        <begin position="1"/>
        <end position="17"/>
    </location>
</feature>
<keyword evidence="9" id="KW-1185">Reference proteome</keyword>
<sequence length="224" mass="23580">MLTKFLTILFAAGIALAVDKPVNPEINAKLKITATELEKLQLVKDDYVFDFKKHEYFTYSPGGVVNANAANFPAATGHGLTVAWLALGPCAMLPAHYHPRATNFVVAVEGQTQTWMIQENGADPVTTTLNPGQLTIFPRGSLHTMQNTGCGNATLISALDSDDTGTLNILNGLFKLPNDMVQAAFGGVSESNSTEGSGSRVPAVGTGAALGSEECLARCGMGKH</sequence>
<dbReference type="AlphaFoldDB" id="A0A010REQ2"/>
<dbReference type="OrthoDB" id="1921208at2759"/>
<dbReference type="InterPro" id="IPR001929">
    <property type="entry name" value="Germin"/>
</dbReference>
<comment type="similarity">
    <text evidence="2">Belongs to the germin family.</text>
</comment>
<dbReference type="KEGG" id="cfj:CFIO01_06631"/>
<keyword evidence="4" id="KW-0479">Metal-binding</keyword>
<dbReference type="SMART" id="SM00835">
    <property type="entry name" value="Cupin_1"/>
    <property type="match status" value="1"/>
</dbReference>
<evidence type="ECO:0000313" key="9">
    <source>
        <dbReference type="Proteomes" id="UP000020467"/>
    </source>
</evidence>
<keyword evidence="6" id="KW-0732">Signal</keyword>
<dbReference type="PANTHER" id="PTHR31238">
    <property type="entry name" value="GERMIN-LIKE PROTEIN SUBFAMILY 3 MEMBER 3"/>
    <property type="match status" value="1"/>
</dbReference>
<evidence type="ECO:0000313" key="8">
    <source>
        <dbReference type="EMBL" id="EXF76254.1"/>
    </source>
</evidence>
<dbReference type="Pfam" id="PF00190">
    <property type="entry name" value="Cupin_1"/>
    <property type="match status" value="1"/>
</dbReference>
<dbReference type="Proteomes" id="UP000020467">
    <property type="component" value="Unassembled WGS sequence"/>
</dbReference>
<name>A0A010REQ2_9PEZI</name>
<evidence type="ECO:0000256" key="4">
    <source>
        <dbReference type="ARBA" id="ARBA00022723"/>
    </source>
</evidence>
<dbReference type="PRINTS" id="PR00325">
    <property type="entry name" value="GERMIN"/>
</dbReference>
<reference evidence="8 9" key="1">
    <citation type="submission" date="2014-02" db="EMBL/GenBank/DDBJ databases">
        <title>The genome sequence of Colletotrichum fioriniae PJ7.</title>
        <authorList>
            <person name="Baroncelli R."/>
            <person name="Thon M.R."/>
        </authorList>
    </citation>
    <scope>NUCLEOTIDE SEQUENCE [LARGE SCALE GENOMIC DNA]</scope>
    <source>
        <strain evidence="8 9">PJ7</strain>
    </source>
</reference>
<protein>
    <submittedName>
        <fullName evidence="8">Spherulin-1A</fullName>
    </submittedName>
</protein>
<accession>A0A010REQ2</accession>
<evidence type="ECO:0000256" key="6">
    <source>
        <dbReference type="SAM" id="SignalP"/>
    </source>
</evidence>
<dbReference type="InterPro" id="IPR006045">
    <property type="entry name" value="Cupin_1"/>
</dbReference>
<evidence type="ECO:0000256" key="2">
    <source>
        <dbReference type="ARBA" id="ARBA00007456"/>
    </source>
</evidence>
<dbReference type="SUPFAM" id="SSF51182">
    <property type="entry name" value="RmlC-like cupins"/>
    <property type="match status" value="1"/>
</dbReference>
<proteinExistence type="inferred from homology"/>
<dbReference type="InterPro" id="IPR011051">
    <property type="entry name" value="RmlC_Cupin_sf"/>
</dbReference>
<keyword evidence="3" id="KW-0964">Secreted</keyword>
<dbReference type="eggNOG" id="ENOG502SEUU">
    <property type="taxonomic scope" value="Eukaryota"/>
</dbReference>
<keyword evidence="5" id="KW-0464">Manganese</keyword>